<name>A0ABX8UGH8_9BURK</name>
<proteinExistence type="predicted"/>
<dbReference type="Proteomes" id="UP000826462">
    <property type="component" value="Chromosome 1"/>
</dbReference>
<keyword evidence="2" id="KW-1185">Reference proteome</keyword>
<evidence type="ECO:0000313" key="2">
    <source>
        <dbReference type="Proteomes" id="UP000826462"/>
    </source>
</evidence>
<dbReference type="InterPro" id="IPR006311">
    <property type="entry name" value="TAT_signal"/>
</dbReference>
<dbReference type="RefSeq" id="WP_219797403.1">
    <property type="nucleotide sequence ID" value="NZ_CP080095.1"/>
</dbReference>
<protein>
    <submittedName>
        <fullName evidence="1">DUF1501 domain-containing protein</fullName>
    </submittedName>
</protein>
<organism evidence="1 2">
    <name type="scientific">Paraburkholderia edwinii</name>
    <dbReference type="NCBI Taxonomy" id="2861782"/>
    <lineage>
        <taxon>Bacteria</taxon>
        <taxon>Pseudomonadati</taxon>
        <taxon>Pseudomonadota</taxon>
        <taxon>Betaproteobacteria</taxon>
        <taxon>Burkholderiales</taxon>
        <taxon>Burkholderiaceae</taxon>
        <taxon>Paraburkholderia</taxon>
    </lineage>
</organism>
<accession>A0ABX8UGH8</accession>
<reference evidence="1 2" key="1">
    <citation type="submission" date="2021-07" db="EMBL/GenBank/DDBJ databases">
        <title>Paraburkholderia edwinii protects Aspergillus sp. from phenazines by acting as a toxin sponge.</title>
        <authorList>
            <person name="Dahlstrom K.M."/>
            <person name="Newman D.K."/>
        </authorList>
    </citation>
    <scope>NUCLEOTIDE SEQUENCE [LARGE SCALE GENOMIC DNA]</scope>
    <source>
        <strain evidence="1 2">Pe01</strain>
    </source>
</reference>
<dbReference type="PROSITE" id="PS51318">
    <property type="entry name" value="TAT"/>
    <property type="match status" value="1"/>
</dbReference>
<dbReference type="Pfam" id="PF07394">
    <property type="entry name" value="DUF1501"/>
    <property type="match status" value="1"/>
</dbReference>
<sequence>MAISRRRFIHVAATGAGALLISPLSIPNVAFARADTERRFVFVIQRGAADGLNIVMPYGDPAYVPLRGSLAMDQANTVKLDGMFALHPSLAETAKMYAAREALFVHAVASPYRDRSHFDGQNVLETGGTTPYQVKDGWLNRLAGLLPHGPDAIAFAPSVPMALRGRTAVTSYAPSALPPAQDDLMMRVTQLYQHDAQLKPLWEAATATRAMVGDSGTRARQDAGTLGKFAATLLARDDGPRIAMIETAGWDTHSAQTQRLATTLKGLDALLAALRDGLGPQWAHTTVLVATEFGRTAAENGTGGTDHGTASAAMLVGGAVAGGRVIADWPGLRKADLYEGRDLKPTAALDTLIAGVAADSLRLDPQRTAAALFGQTVAQRPIAGLVRA</sequence>
<dbReference type="PANTHER" id="PTHR43737:SF1">
    <property type="entry name" value="DUF1501 DOMAIN-CONTAINING PROTEIN"/>
    <property type="match status" value="1"/>
</dbReference>
<evidence type="ECO:0000313" key="1">
    <source>
        <dbReference type="EMBL" id="QYD68010.1"/>
    </source>
</evidence>
<dbReference type="PANTHER" id="PTHR43737">
    <property type="entry name" value="BLL7424 PROTEIN"/>
    <property type="match status" value="1"/>
</dbReference>
<dbReference type="InterPro" id="IPR010869">
    <property type="entry name" value="DUF1501"/>
</dbReference>
<gene>
    <name evidence="1" type="ORF">KZJ38_17215</name>
</gene>
<dbReference type="EMBL" id="CP080095">
    <property type="protein sequence ID" value="QYD68010.1"/>
    <property type="molecule type" value="Genomic_DNA"/>
</dbReference>